<evidence type="ECO:0000256" key="2">
    <source>
        <dbReference type="SAM" id="Phobius"/>
    </source>
</evidence>
<sequence length="165" mass="17872">MIARTMALAVAMLGGVTTSQLPEFAQQYRQRLGGAIDALTQVVEEFRADAAIHGLTPGEAIDRLEGSSDRLVAAQGERAQRALDRLANLQRQQEAFRDAGPFGRLAVMMRDLDPQIASRAFEDFEPAVPATMEGAVTAAGGFLTVLFGAGLFGRATRRLRRRRDA</sequence>
<feature type="coiled-coil region" evidence="1">
    <location>
        <begin position="72"/>
        <end position="99"/>
    </location>
</feature>
<accession>A0A285TI88</accession>
<keyword evidence="2" id="KW-0812">Transmembrane</keyword>
<keyword evidence="4" id="KW-1185">Reference proteome</keyword>
<proteinExistence type="predicted"/>
<evidence type="ECO:0000313" key="4">
    <source>
        <dbReference type="Proteomes" id="UP000219331"/>
    </source>
</evidence>
<dbReference type="RefSeq" id="WP_097176027.1">
    <property type="nucleotide sequence ID" value="NZ_OBML01000011.1"/>
</dbReference>
<dbReference type="Pfam" id="PF11157">
    <property type="entry name" value="DUF2937"/>
    <property type="match status" value="1"/>
</dbReference>
<gene>
    <name evidence="3" type="ORF">SAMN05421512_111169</name>
</gene>
<name>A0A285TI88_9HYPH</name>
<dbReference type="InterPro" id="IPR022584">
    <property type="entry name" value="DUF2937"/>
</dbReference>
<protein>
    <recommendedName>
        <fullName evidence="5">DUF2937 family protein</fullName>
    </recommendedName>
</protein>
<keyword evidence="2" id="KW-1133">Transmembrane helix</keyword>
<dbReference type="EMBL" id="OBML01000011">
    <property type="protein sequence ID" value="SOC21836.1"/>
    <property type="molecule type" value="Genomic_DNA"/>
</dbReference>
<evidence type="ECO:0000256" key="1">
    <source>
        <dbReference type="SAM" id="Coils"/>
    </source>
</evidence>
<dbReference type="STRING" id="538381.GCA_001696535_01680"/>
<evidence type="ECO:0000313" key="3">
    <source>
        <dbReference type="EMBL" id="SOC21836.1"/>
    </source>
</evidence>
<dbReference type="AlphaFoldDB" id="A0A285TI88"/>
<organism evidence="3 4">
    <name type="scientific">Stappia indica</name>
    <dbReference type="NCBI Taxonomy" id="538381"/>
    <lineage>
        <taxon>Bacteria</taxon>
        <taxon>Pseudomonadati</taxon>
        <taxon>Pseudomonadota</taxon>
        <taxon>Alphaproteobacteria</taxon>
        <taxon>Hyphomicrobiales</taxon>
        <taxon>Stappiaceae</taxon>
        <taxon>Stappia</taxon>
    </lineage>
</organism>
<keyword evidence="1" id="KW-0175">Coiled coil</keyword>
<dbReference type="OrthoDB" id="193051at2"/>
<feature type="transmembrane region" description="Helical" evidence="2">
    <location>
        <begin position="134"/>
        <end position="153"/>
    </location>
</feature>
<dbReference type="Proteomes" id="UP000219331">
    <property type="component" value="Unassembled WGS sequence"/>
</dbReference>
<reference evidence="3 4" key="1">
    <citation type="submission" date="2017-08" db="EMBL/GenBank/DDBJ databases">
        <authorList>
            <person name="de Groot N.N."/>
        </authorList>
    </citation>
    <scope>NUCLEOTIDE SEQUENCE [LARGE SCALE GENOMIC DNA]</scope>
    <source>
        <strain evidence="3 4">USBA 352</strain>
    </source>
</reference>
<keyword evidence="2" id="KW-0472">Membrane</keyword>
<evidence type="ECO:0008006" key="5">
    <source>
        <dbReference type="Google" id="ProtNLM"/>
    </source>
</evidence>